<dbReference type="Pfam" id="PF13412">
    <property type="entry name" value="HTH_24"/>
    <property type="match status" value="1"/>
</dbReference>
<evidence type="ECO:0000259" key="4">
    <source>
        <dbReference type="PROSITE" id="PS50956"/>
    </source>
</evidence>
<dbReference type="EMBL" id="RXIL01000067">
    <property type="protein sequence ID" value="RZN69838.1"/>
    <property type="molecule type" value="Genomic_DNA"/>
</dbReference>
<protein>
    <submittedName>
        <fullName evidence="5">Lrp/AsnC family transcriptional regulator</fullName>
    </submittedName>
</protein>
<dbReference type="PROSITE" id="PS50956">
    <property type="entry name" value="HTH_ASNC_2"/>
    <property type="match status" value="1"/>
</dbReference>
<proteinExistence type="predicted"/>
<sequence length="159" mass="18572">MDEILEILEDNARVSYREIADMIDLDEEEVKKKIDEYLERGVIKKFKTVIDWEGAGEEKVYAVVDVKISPERGKGYDLIAKKISNFPQVKEVYLLSGEYDLSVLVEGENMKEIAFFISDKLATIDRVYHTTTHFILKKYKEHGEILFEKERNHRQVVSP</sequence>
<dbReference type="SUPFAM" id="SSF46785">
    <property type="entry name" value="Winged helix' DNA-binding domain"/>
    <property type="match status" value="1"/>
</dbReference>
<dbReference type="SMART" id="SM00344">
    <property type="entry name" value="HTH_ASNC"/>
    <property type="match status" value="1"/>
</dbReference>
<evidence type="ECO:0000256" key="2">
    <source>
        <dbReference type="ARBA" id="ARBA00023125"/>
    </source>
</evidence>
<dbReference type="GO" id="GO:0043565">
    <property type="term" value="F:sequence-specific DNA binding"/>
    <property type="evidence" value="ECO:0007669"/>
    <property type="project" value="InterPro"/>
</dbReference>
<feature type="domain" description="HTH asnC-type" evidence="4">
    <location>
        <begin position="1"/>
        <end position="58"/>
    </location>
</feature>
<dbReference type="PANTHER" id="PTHR43413">
    <property type="entry name" value="TRANSCRIPTIONAL REGULATOR, ASNC FAMILY"/>
    <property type="match status" value="1"/>
</dbReference>
<reference evidence="5 6" key="1">
    <citation type="journal article" date="2019" name="Nat. Microbiol.">
        <title>Wide diversity of methane and short-chain alkane metabolisms in uncultured archaea.</title>
        <authorList>
            <person name="Borrel G."/>
            <person name="Adam P.S."/>
            <person name="McKay L.J."/>
            <person name="Chen L.X."/>
            <person name="Sierra-Garcia I.N."/>
            <person name="Sieber C.M."/>
            <person name="Letourneur Q."/>
            <person name="Ghozlane A."/>
            <person name="Andersen G.L."/>
            <person name="Li W.J."/>
            <person name="Hallam S.J."/>
            <person name="Muyzer G."/>
            <person name="de Oliveira V.M."/>
            <person name="Inskeep W.P."/>
            <person name="Banfield J.F."/>
            <person name="Gribaldo S."/>
        </authorList>
    </citation>
    <scope>NUCLEOTIDE SEQUENCE [LARGE SCALE GENOMIC DNA]</scope>
    <source>
        <strain evidence="5">NM1b</strain>
    </source>
</reference>
<gene>
    <name evidence="5" type="ORF">EF807_04065</name>
</gene>
<name>A0A520KWV9_9EURY</name>
<keyword evidence="2" id="KW-0238">DNA-binding</keyword>
<dbReference type="Pfam" id="PF01037">
    <property type="entry name" value="AsnC_trans_reg"/>
    <property type="match status" value="1"/>
</dbReference>
<organism evidence="5 6">
    <name type="scientific">Candidatus Methanolliviera hydrocarbonicum</name>
    <dbReference type="NCBI Taxonomy" id="2491085"/>
    <lineage>
        <taxon>Archaea</taxon>
        <taxon>Methanobacteriati</taxon>
        <taxon>Methanobacteriota</taxon>
        <taxon>Candidatus Methanoliparia</taxon>
        <taxon>Candidatus Methanoliparales</taxon>
        <taxon>Candidatus Methanollivieraceae</taxon>
        <taxon>Candidatus Methanolliviera</taxon>
    </lineage>
</organism>
<dbReference type="InterPro" id="IPR036390">
    <property type="entry name" value="WH_DNA-bd_sf"/>
</dbReference>
<dbReference type="InterPro" id="IPR036388">
    <property type="entry name" value="WH-like_DNA-bd_sf"/>
</dbReference>
<dbReference type="InterPro" id="IPR019888">
    <property type="entry name" value="Tscrpt_reg_AsnC-like"/>
</dbReference>
<evidence type="ECO:0000313" key="6">
    <source>
        <dbReference type="Proteomes" id="UP000320766"/>
    </source>
</evidence>
<dbReference type="SUPFAM" id="SSF54909">
    <property type="entry name" value="Dimeric alpha+beta barrel"/>
    <property type="match status" value="1"/>
</dbReference>
<comment type="caution">
    <text evidence="5">The sequence shown here is derived from an EMBL/GenBank/DDBJ whole genome shotgun (WGS) entry which is preliminary data.</text>
</comment>
<dbReference type="Proteomes" id="UP000320766">
    <property type="component" value="Unassembled WGS sequence"/>
</dbReference>
<accession>A0A520KWV9</accession>
<dbReference type="Gene3D" id="1.10.10.10">
    <property type="entry name" value="Winged helix-like DNA-binding domain superfamily/Winged helix DNA-binding domain"/>
    <property type="match status" value="1"/>
</dbReference>
<evidence type="ECO:0000256" key="1">
    <source>
        <dbReference type="ARBA" id="ARBA00023015"/>
    </source>
</evidence>
<dbReference type="InterPro" id="IPR011008">
    <property type="entry name" value="Dimeric_a/b-barrel"/>
</dbReference>
<dbReference type="PANTHER" id="PTHR43413:SF7">
    <property type="entry name" value="HTH-TYPE TRANSCRIPTIONAL REGULATOR PTR2"/>
    <property type="match status" value="1"/>
</dbReference>
<dbReference type="InterPro" id="IPR019887">
    <property type="entry name" value="Tscrpt_reg_AsnC/Lrp_C"/>
</dbReference>
<dbReference type="InterPro" id="IPR050684">
    <property type="entry name" value="HTH-Siroheme_Decarb"/>
</dbReference>
<keyword evidence="1" id="KW-0805">Transcription regulation</keyword>
<keyword evidence="3" id="KW-0804">Transcription</keyword>
<dbReference type="Gene3D" id="3.30.70.920">
    <property type="match status" value="1"/>
</dbReference>
<evidence type="ECO:0000256" key="3">
    <source>
        <dbReference type="ARBA" id="ARBA00023163"/>
    </source>
</evidence>
<evidence type="ECO:0000313" key="5">
    <source>
        <dbReference type="EMBL" id="RZN69838.1"/>
    </source>
</evidence>
<dbReference type="AlphaFoldDB" id="A0A520KWV9"/>
<dbReference type="InterPro" id="IPR000485">
    <property type="entry name" value="AsnC-type_HTH_dom"/>
</dbReference>